<evidence type="ECO:0000313" key="5">
    <source>
        <dbReference type="EMBL" id="KGJ52214.1"/>
    </source>
</evidence>
<evidence type="ECO:0000259" key="4">
    <source>
        <dbReference type="PROSITE" id="PS01124"/>
    </source>
</evidence>
<dbReference type="PROSITE" id="PS00041">
    <property type="entry name" value="HTH_ARAC_FAMILY_1"/>
    <property type="match status" value="1"/>
</dbReference>
<dbReference type="InterPro" id="IPR018060">
    <property type="entry name" value="HTH_AraC"/>
</dbReference>
<feature type="domain" description="HTH araC/xylS-type" evidence="4">
    <location>
        <begin position="9"/>
        <end position="107"/>
    </location>
</feature>
<dbReference type="Gene3D" id="3.20.80.10">
    <property type="entry name" value="Regulatory factor, effector binding domain"/>
    <property type="match status" value="1"/>
</dbReference>
<dbReference type="InterPro" id="IPR050959">
    <property type="entry name" value="MarA-like"/>
</dbReference>
<dbReference type="InterPro" id="IPR029442">
    <property type="entry name" value="GyrI-like"/>
</dbReference>
<comment type="caution">
    <text evidence="5">The sequence shown here is derived from an EMBL/GenBank/DDBJ whole genome shotgun (WGS) entry which is preliminary data.</text>
</comment>
<reference evidence="5 6" key="1">
    <citation type="submission" date="2014-08" db="EMBL/GenBank/DDBJ databases">
        <title>Clostridium innocuum, an unnegligible vancomycin-resistant pathogen causing extra-intestinal infections.</title>
        <authorList>
            <person name="Feng Y."/>
            <person name="Chiu C.-H."/>
        </authorList>
    </citation>
    <scope>NUCLEOTIDE SEQUENCE [LARGE SCALE GENOMIC DNA]</scope>
    <source>
        <strain evidence="5 6">AN88</strain>
    </source>
</reference>
<dbReference type="AlphaFoldDB" id="A0A099I2L4"/>
<dbReference type="SMART" id="SM00342">
    <property type="entry name" value="HTH_ARAC"/>
    <property type="match status" value="1"/>
</dbReference>
<dbReference type="PANTHER" id="PTHR47504:SF5">
    <property type="entry name" value="RIGHT ORIGIN-BINDING PROTEIN"/>
    <property type="match status" value="1"/>
</dbReference>
<dbReference type="InterPro" id="IPR011256">
    <property type="entry name" value="Reg_factor_effector_dom_sf"/>
</dbReference>
<evidence type="ECO:0000256" key="3">
    <source>
        <dbReference type="ARBA" id="ARBA00023163"/>
    </source>
</evidence>
<organism evidence="5 6">
    <name type="scientific">Clostridium innocuum</name>
    <dbReference type="NCBI Taxonomy" id="1522"/>
    <lineage>
        <taxon>Bacteria</taxon>
        <taxon>Bacillati</taxon>
        <taxon>Bacillota</taxon>
        <taxon>Clostridia</taxon>
        <taxon>Eubacteriales</taxon>
        <taxon>Clostridiaceae</taxon>
        <taxon>Clostridium</taxon>
    </lineage>
</organism>
<evidence type="ECO:0000256" key="1">
    <source>
        <dbReference type="ARBA" id="ARBA00023015"/>
    </source>
</evidence>
<dbReference type="PANTHER" id="PTHR47504">
    <property type="entry name" value="RIGHT ORIGIN-BINDING PROTEIN"/>
    <property type="match status" value="1"/>
</dbReference>
<keyword evidence="3" id="KW-0804">Transcription</keyword>
<gene>
    <name evidence="5" type="ORF">CIAN88_16330</name>
</gene>
<accession>A0A099I2L4</accession>
<evidence type="ECO:0000256" key="2">
    <source>
        <dbReference type="ARBA" id="ARBA00023125"/>
    </source>
</evidence>
<evidence type="ECO:0000313" key="6">
    <source>
        <dbReference type="Proteomes" id="UP000030008"/>
    </source>
</evidence>
<dbReference type="SMART" id="SM00871">
    <property type="entry name" value="AraC_E_bind"/>
    <property type="match status" value="1"/>
</dbReference>
<dbReference type="InterPro" id="IPR009057">
    <property type="entry name" value="Homeodomain-like_sf"/>
</dbReference>
<keyword evidence="1" id="KW-0805">Transcription regulation</keyword>
<dbReference type="SUPFAM" id="SSF55136">
    <property type="entry name" value="Probable bacterial effector-binding domain"/>
    <property type="match status" value="1"/>
</dbReference>
<name>A0A099I2L4_CLOIN</name>
<dbReference type="EMBL" id="JQIF01000078">
    <property type="protein sequence ID" value="KGJ52214.1"/>
    <property type="molecule type" value="Genomic_DNA"/>
</dbReference>
<keyword evidence="2" id="KW-0238">DNA-binding</keyword>
<dbReference type="Pfam" id="PF06445">
    <property type="entry name" value="GyrI-like"/>
    <property type="match status" value="1"/>
</dbReference>
<dbReference type="Proteomes" id="UP000030008">
    <property type="component" value="Unassembled WGS sequence"/>
</dbReference>
<dbReference type="GO" id="GO:0003700">
    <property type="term" value="F:DNA-binding transcription factor activity"/>
    <property type="evidence" value="ECO:0007669"/>
    <property type="project" value="InterPro"/>
</dbReference>
<sequence>MRTNQEMMQSVLCYIEEHLDEELTLDTIGAFTGYSPYHVHKLFTAICGMPLHAYIRRRQVSKGALLLVQSDLRIAEIASACGYLSQRAFHKAFLQLYRTTPDAFRKKKNAYVLQEPLQLHQQPDINHMHMDMEVQHWTEIQLEGYGADTRHGFHVIGKCHRKYNRYLKANPQKDSVVYGIHDYTDADMDAGQPCFQYFAGIVVEQVHRQKLTHRILPAGAYLVFSFCADPKTSMEPFAQDIYQNWLPKSAYRLRSDCCMDIVKYGKENEQGIARIEYCIPVLK</sequence>
<dbReference type="Gene3D" id="1.10.10.60">
    <property type="entry name" value="Homeodomain-like"/>
    <property type="match status" value="2"/>
</dbReference>
<dbReference type="Pfam" id="PF12833">
    <property type="entry name" value="HTH_18"/>
    <property type="match status" value="1"/>
</dbReference>
<proteinExistence type="predicted"/>
<dbReference type="SUPFAM" id="SSF46689">
    <property type="entry name" value="Homeodomain-like"/>
    <property type="match status" value="2"/>
</dbReference>
<dbReference type="InterPro" id="IPR010499">
    <property type="entry name" value="AraC_E-bd"/>
</dbReference>
<dbReference type="GO" id="GO:0043565">
    <property type="term" value="F:sequence-specific DNA binding"/>
    <property type="evidence" value="ECO:0007669"/>
    <property type="project" value="InterPro"/>
</dbReference>
<dbReference type="RefSeq" id="WP_044906713.1">
    <property type="nucleotide sequence ID" value="NZ_JQIF01000078.1"/>
</dbReference>
<protein>
    <submittedName>
        <fullName evidence="5">AraC family transcriptional regulator</fullName>
    </submittedName>
</protein>
<dbReference type="InterPro" id="IPR018062">
    <property type="entry name" value="HTH_AraC-typ_CS"/>
</dbReference>
<dbReference type="PROSITE" id="PS01124">
    <property type="entry name" value="HTH_ARAC_FAMILY_2"/>
    <property type="match status" value="1"/>
</dbReference>